<dbReference type="eggNOG" id="ENOG503433K">
    <property type="taxonomic scope" value="Bacteria"/>
</dbReference>
<proteinExistence type="predicted"/>
<accession>K9DXD8</accession>
<evidence type="ECO:0000313" key="1">
    <source>
        <dbReference type="EMBL" id="EKU81880.1"/>
    </source>
</evidence>
<organism evidence="1 2">
    <name type="scientific">Massilia timonae CCUG 45783</name>
    <dbReference type="NCBI Taxonomy" id="883126"/>
    <lineage>
        <taxon>Bacteria</taxon>
        <taxon>Pseudomonadati</taxon>
        <taxon>Pseudomonadota</taxon>
        <taxon>Betaproteobacteria</taxon>
        <taxon>Burkholderiales</taxon>
        <taxon>Oxalobacteraceae</taxon>
        <taxon>Telluria group</taxon>
        <taxon>Massilia</taxon>
    </lineage>
</organism>
<dbReference type="OrthoDB" id="8779651at2"/>
<sequence length="174" mass="18953">MSRIDFASPYRVQGTITSFGELAKKNPDVVYKMPDELVAEARLHDEQMAARLEAGRRYADLHPDKIHAQITLGGKTLATIYDSGVTHLEREAYGAQLTNDGEGLALADARIADILKAIPGEVKYRDLTDPGGRSARAAPDSALPKVTARSLMQILQDLDWKLARARIDEGTPGA</sequence>
<comment type="caution">
    <text evidence="1">The sequence shown here is derived from an EMBL/GenBank/DDBJ whole genome shotgun (WGS) entry which is preliminary data.</text>
</comment>
<dbReference type="PATRIC" id="fig|883126.3.peg.2858"/>
<evidence type="ECO:0000313" key="2">
    <source>
        <dbReference type="Proteomes" id="UP000009874"/>
    </source>
</evidence>
<reference evidence="1 2" key="1">
    <citation type="submission" date="2012-09" db="EMBL/GenBank/DDBJ databases">
        <title>The Genome Sequence of Massilia timonae CCUG 45783.</title>
        <authorList>
            <consortium name="The Broad Institute Genome Sequencing Platform"/>
            <person name="Earl A."/>
            <person name="Ward D."/>
            <person name="Feldgarden M."/>
            <person name="Gevers D."/>
            <person name="Huys G."/>
            <person name="Walker B."/>
            <person name="Young S.K."/>
            <person name="Zeng Q."/>
            <person name="Gargeya S."/>
            <person name="Fitzgerald M."/>
            <person name="Haas B."/>
            <person name="Abouelleil A."/>
            <person name="Alvarado L."/>
            <person name="Arachchi H.M."/>
            <person name="Berlin A.M."/>
            <person name="Chapman S.B."/>
            <person name="Goldberg J."/>
            <person name="Griggs A."/>
            <person name="Gujja S."/>
            <person name="Hansen M."/>
            <person name="Howarth C."/>
            <person name="Imamovic A."/>
            <person name="Larimer J."/>
            <person name="McCowen C."/>
            <person name="Montmayeur A."/>
            <person name="Murphy C."/>
            <person name="Neiman D."/>
            <person name="Pearson M."/>
            <person name="Priest M."/>
            <person name="Roberts A."/>
            <person name="Saif S."/>
            <person name="Shea T."/>
            <person name="Sisk P."/>
            <person name="Sykes S."/>
            <person name="Wortman J."/>
            <person name="Nusbaum C."/>
            <person name="Birren B."/>
        </authorList>
    </citation>
    <scope>NUCLEOTIDE SEQUENCE [LARGE SCALE GENOMIC DNA]</scope>
    <source>
        <strain evidence="1 2">CCUG 45783</strain>
    </source>
</reference>
<gene>
    <name evidence="1" type="ORF">HMPREF9710_02834</name>
</gene>
<dbReference type="HOGENOM" id="CLU_1538275_0_0_4"/>
<protein>
    <submittedName>
        <fullName evidence="1">Uncharacterized protein</fullName>
    </submittedName>
</protein>
<dbReference type="Proteomes" id="UP000009874">
    <property type="component" value="Unassembled WGS sequence"/>
</dbReference>
<dbReference type="RefSeq" id="WP_005667409.1">
    <property type="nucleotide sequence ID" value="NZ_JH992923.1"/>
</dbReference>
<dbReference type="AlphaFoldDB" id="K9DXD8"/>
<name>K9DXD8_9BURK</name>
<keyword evidence="2" id="KW-1185">Reference proteome</keyword>
<dbReference type="EMBL" id="AGZI01000035">
    <property type="protein sequence ID" value="EKU81880.1"/>
    <property type="molecule type" value="Genomic_DNA"/>
</dbReference>